<accession>A0AAE3ZL78</accession>
<keyword evidence="5" id="KW-1185">Reference proteome</keyword>
<dbReference type="InterPro" id="IPR002035">
    <property type="entry name" value="VWF_A"/>
</dbReference>
<comment type="caution">
    <text evidence="4">The sequence shown here is derived from an EMBL/GenBank/DDBJ whole genome shotgun (WGS) entry which is preliminary data.</text>
</comment>
<dbReference type="AlphaFoldDB" id="A0AAE3ZL78"/>
<evidence type="ECO:0000256" key="1">
    <source>
        <dbReference type="SAM" id="MobiDB-lite"/>
    </source>
</evidence>
<gene>
    <name evidence="4" type="ORF">J2S44_001207</name>
</gene>
<proteinExistence type="predicted"/>
<dbReference type="Proteomes" id="UP001183629">
    <property type="component" value="Unassembled WGS sequence"/>
</dbReference>
<dbReference type="Pfam" id="PF08487">
    <property type="entry name" value="VIT"/>
    <property type="match status" value="1"/>
</dbReference>
<dbReference type="PROSITE" id="PS51468">
    <property type="entry name" value="VIT"/>
    <property type="match status" value="1"/>
</dbReference>
<organism evidence="4 5">
    <name type="scientific">Catenuloplanes niger</name>
    <dbReference type="NCBI Taxonomy" id="587534"/>
    <lineage>
        <taxon>Bacteria</taxon>
        <taxon>Bacillati</taxon>
        <taxon>Actinomycetota</taxon>
        <taxon>Actinomycetes</taxon>
        <taxon>Micromonosporales</taxon>
        <taxon>Micromonosporaceae</taxon>
        <taxon>Catenuloplanes</taxon>
    </lineage>
</organism>
<evidence type="ECO:0000313" key="5">
    <source>
        <dbReference type="Proteomes" id="UP001183629"/>
    </source>
</evidence>
<dbReference type="PROSITE" id="PS50234">
    <property type="entry name" value="VWFA"/>
    <property type="match status" value="1"/>
</dbReference>
<dbReference type="InterPro" id="IPR013694">
    <property type="entry name" value="VIT"/>
</dbReference>
<dbReference type="Gene3D" id="3.40.50.410">
    <property type="entry name" value="von Willebrand factor, type A domain"/>
    <property type="match status" value="1"/>
</dbReference>
<dbReference type="SMART" id="SM00327">
    <property type="entry name" value="VWA"/>
    <property type="match status" value="1"/>
</dbReference>
<evidence type="ECO:0000259" key="2">
    <source>
        <dbReference type="PROSITE" id="PS50234"/>
    </source>
</evidence>
<feature type="compositionally biased region" description="Polar residues" evidence="1">
    <location>
        <begin position="789"/>
        <end position="798"/>
    </location>
</feature>
<feature type="compositionally biased region" description="Low complexity" evidence="1">
    <location>
        <begin position="670"/>
        <end position="684"/>
    </location>
</feature>
<protein>
    <submittedName>
        <fullName evidence="4">Ca-activated chloride channel family protein</fullName>
    </submittedName>
</protein>
<feature type="region of interest" description="Disordered" evidence="1">
    <location>
        <begin position="587"/>
        <end position="607"/>
    </location>
</feature>
<feature type="region of interest" description="Disordered" evidence="1">
    <location>
        <begin position="648"/>
        <end position="704"/>
    </location>
</feature>
<dbReference type="InterPro" id="IPR036465">
    <property type="entry name" value="vWFA_dom_sf"/>
</dbReference>
<feature type="compositionally biased region" description="Pro residues" evidence="1">
    <location>
        <begin position="653"/>
        <end position="669"/>
    </location>
</feature>
<dbReference type="SMART" id="SM00609">
    <property type="entry name" value="VIT"/>
    <property type="match status" value="1"/>
</dbReference>
<dbReference type="PANTHER" id="PTHR45737">
    <property type="entry name" value="VON WILLEBRAND FACTOR A DOMAIN-CONTAINING PROTEIN 5A"/>
    <property type="match status" value="1"/>
</dbReference>
<evidence type="ECO:0000313" key="4">
    <source>
        <dbReference type="EMBL" id="MDR7320957.1"/>
    </source>
</evidence>
<feature type="region of interest" description="Disordered" evidence="1">
    <location>
        <begin position="1"/>
        <end position="25"/>
    </location>
</feature>
<dbReference type="EMBL" id="JAVDYC010000001">
    <property type="protein sequence ID" value="MDR7320957.1"/>
    <property type="molecule type" value="Genomic_DNA"/>
</dbReference>
<name>A0AAE3ZL78_9ACTN</name>
<sequence>MTVLPVVPIAPPQPRPDAGLGTLSTPRGNLPLDRLDVRARISGLVSRTVVTTEFVNAFDEPLEATYIFPLPDRAAVTGMTMTADDRTVEADLRERGAARQAYDAAISAGRRASIAEEDRPDVFTMRVGNILPGERVTVTLSLTGPLAWEDDAATFRFPLVVAPRYVPGVPLPGEQAGDGRVRDTDAVPDASRITPPVLLPGFPHPLRLSIGVDVDPAGLPLTEVRSSLHAVTRDSGRIEILPGERADRDFVLRLPYSGSGSGAVFVPDADGGTYQLVVLPPTTSAAPRPKDVVLLLDRSGSMHGWKMVTARRATARIVDTLTAADRFAVLTFDNHIERPPALGDGLSEGTDRNRFRAVEWVAGAQARGGTEILAPLQAGLRLLATSPQGRDRVLVLITDGQVGNEDQILAQAGSLAAGVRVHTVGIDRAVNAGFLGRLAATGAGRCELVESEDRLDEAMDRIHRRIAAPLVTSVTVDGFPPRRPESIFPGVPLVLFERSSEPAPASLTVRGRTRDDAEFVVQVPVRRDDETAVTAQWARARLRELEDRYTIGEVTLEPEIVATSLRHRVLCRFTAWLAVDTRVVTEGGETRRVTQPVESPSGWENPAADRLTAVPALPGQRPVVGGRGGPAGGFRVARAASFAEAPEFGAAPPASPAPTASAPPPPPASGRPGAVPSAPGGRVPRAPSPAMAPVTAVAPSGRRPDPRADLVAFARAEAAGLRAAVDLSTMERRDLLDDLGTRLHAVLTGVPESEVRPLAELKRLLLRGIADLATLWSESLRLLDEFATTPGTGQSDAGQSGKPVDDTLPAEEPKRHKPFWK</sequence>
<dbReference type="RefSeq" id="WP_310409675.1">
    <property type="nucleotide sequence ID" value="NZ_JAVDYC010000001.1"/>
</dbReference>
<evidence type="ECO:0000259" key="3">
    <source>
        <dbReference type="PROSITE" id="PS51468"/>
    </source>
</evidence>
<dbReference type="PANTHER" id="PTHR45737:SF6">
    <property type="entry name" value="VON WILLEBRAND FACTOR A DOMAIN-CONTAINING PROTEIN 5A"/>
    <property type="match status" value="1"/>
</dbReference>
<feature type="domain" description="VWFA" evidence="2">
    <location>
        <begin position="291"/>
        <end position="462"/>
    </location>
</feature>
<feature type="domain" description="VIT" evidence="3">
    <location>
        <begin position="16"/>
        <end position="144"/>
    </location>
</feature>
<reference evidence="4 5" key="1">
    <citation type="submission" date="2023-07" db="EMBL/GenBank/DDBJ databases">
        <title>Sequencing the genomes of 1000 actinobacteria strains.</title>
        <authorList>
            <person name="Klenk H.-P."/>
        </authorList>
    </citation>
    <scope>NUCLEOTIDE SEQUENCE [LARGE SCALE GENOMIC DNA]</scope>
    <source>
        <strain evidence="4 5">DSM 44711</strain>
    </source>
</reference>
<dbReference type="Pfam" id="PF00092">
    <property type="entry name" value="VWA"/>
    <property type="match status" value="1"/>
</dbReference>
<feature type="region of interest" description="Disordered" evidence="1">
    <location>
        <begin position="788"/>
        <end position="821"/>
    </location>
</feature>
<dbReference type="SUPFAM" id="SSF53300">
    <property type="entry name" value="vWA-like"/>
    <property type="match status" value="1"/>
</dbReference>